<comment type="caution">
    <text evidence="3">The sequence shown here is derived from an EMBL/GenBank/DDBJ whole genome shotgun (WGS) entry which is preliminary data.</text>
</comment>
<feature type="region of interest" description="Disordered" evidence="1">
    <location>
        <begin position="1"/>
        <end position="51"/>
    </location>
</feature>
<evidence type="ECO:0000256" key="1">
    <source>
        <dbReference type="SAM" id="MobiDB-lite"/>
    </source>
</evidence>
<dbReference type="Pfam" id="PF01585">
    <property type="entry name" value="G-patch"/>
    <property type="match status" value="1"/>
</dbReference>
<protein>
    <recommendedName>
        <fullName evidence="2">G-patch domain-containing protein</fullName>
    </recommendedName>
</protein>
<feature type="compositionally biased region" description="Basic and acidic residues" evidence="1">
    <location>
        <begin position="1"/>
        <end position="16"/>
    </location>
</feature>
<gene>
    <name evidence="3" type="ORF">BZA70DRAFT_280348</name>
</gene>
<dbReference type="InterPro" id="IPR039249">
    <property type="entry name" value="GPATCH11"/>
</dbReference>
<dbReference type="PROSITE" id="PS50174">
    <property type="entry name" value="G_PATCH"/>
    <property type="match status" value="1"/>
</dbReference>
<dbReference type="PANTHER" id="PTHR21032:SF0">
    <property type="entry name" value="G PATCH DOMAIN-CONTAINING PROTEIN 11"/>
    <property type="match status" value="1"/>
</dbReference>
<dbReference type="SMART" id="SM01173">
    <property type="entry name" value="DUF4187"/>
    <property type="match status" value="1"/>
</dbReference>
<dbReference type="InterPro" id="IPR025239">
    <property type="entry name" value="DUF4187"/>
</dbReference>
<proteinExistence type="predicted"/>
<name>A0ABR1F330_9ASCO</name>
<dbReference type="RefSeq" id="XP_064767287.1">
    <property type="nucleotide sequence ID" value="XM_064912934.1"/>
</dbReference>
<keyword evidence="4" id="KW-1185">Reference proteome</keyword>
<dbReference type="InterPro" id="IPR000467">
    <property type="entry name" value="G_patch_dom"/>
</dbReference>
<dbReference type="Pfam" id="PF13821">
    <property type="entry name" value="DUF4187"/>
    <property type="match status" value="1"/>
</dbReference>
<organism evidence="3 4">
    <name type="scientific">Myxozyma melibiosi</name>
    <dbReference type="NCBI Taxonomy" id="54550"/>
    <lineage>
        <taxon>Eukaryota</taxon>
        <taxon>Fungi</taxon>
        <taxon>Dikarya</taxon>
        <taxon>Ascomycota</taxon>
        <taxon>Saccharomycotina</taxon>
        <taxon>Lipomycetes</taxon>
        <taxon>Lipomycetales</taxon>
        <taxon>Lipomycetaceae</taxon>
        <taxon>Myxozyma</taxon>
    </lineage>
</organism>
<dbReference type="SMART" id="SM00443">
    <property type="entry name" value="G_patch"/>
    <property type="match status" value="1"/>
</dbReference>
<dbReference type="EMBL" id="JBBJBU010000008">
    <property type="protein sequence ID" value="KAK7204254.1"/>
    <property type="molecule type" value="Genomic_DNA"/>
</dbReference>
<reference evidence="3 4" key="1">
    <citation type="submission" date="2024-03" db="EMBL/GenBank/DDBJ databases">
        <title>Genome-scale model development and genomic sequencing of the oleaginous clade Lipomyces.</title>
        <authorList>
            <consortium name="Lawrence Berkeley National Laboratory"/>
            <person name="Czajka J.J."/>
            <person name="Han Y."/>
            <person name="Kim J."/>
            <person name="Mondo S.J."/>
            <person name="Hofstad B.A."/>
            <person name="Robles A."/>
            <person name="Haridas S."/>
            <person name="Riley R."/>
            <person name="LaButti K."/>
            <person name="Pangilinan J."/>
            <person name="Andreopoulos W."/>
            <person name="Lipzen A."/>
            <person name="Yan J."/>
            <person name="Wang M."/>
            <person name="Ng V."/>
            <person name="Grigoriev I.V."/>
            <person name="Spatafora J.W."/>
            <person name="Magnuson J.K."/>
            <person name="Baker S.E."/>
            <person name="Pomraning K.R."/>
        </authorList>
    </citation>
    <scope>NUCLEOTIDE SEQUENCE [LARGE SCALE GENOMIC DNA]</scope>
    <source>
        <strain evidence="3 4">Phaff 52-87</strain>
    </source>
</reference>
<dbReference type="GeneID" id="90038446"/>
<dbReference type="Proteomes" id="UP001498771">
    <property type="component" value="Unassembled WGS sequence"/>
</dbReference>
<dbReference type="PANTHER" id="PTHR21032">
    <property type="entry name" value="G PATCH DOMAIN-CONTAINING PROTEIN 11"/>
    <property type="match status" value="1"/>
</dbReference>
<feature type="domain" description="G-patch" evidence="2">
    <location>
        <begin position="191"/>
        <end position="239"/>
    </location>
</feature>
<evidence type="ECO:0000313" key="4">
    <source>
        <dbReference type="Proteomes" id="UP001498771"/>
    </source>
</evidence>
<feature type="region of interest" description="Disordered" evidence="1">
    <location>
        <begin position="166"/>
        <end position="192"/>
    </location>
</feature>
<accession>A0ABR1F330</accession>
<sequence>MHKRKIILEKSSRKSVFDNPANSAKRSKPIKNIFDDDSISSPISDETNDHNEVTKENVISNSTRRLRFLPGMESNEVPVTDDITGDDTALPTETHSVELATTNTMDDSSSARSESSDDDYMKMVIEDTPKRDPHDMTYTEIMRKRQKSQELKSRVLPPDIVQREKLKQGLDTPLFAPTEQTRDSSDQSTPESNVGLSIMAKMGFVPGQALGKSSDSQTSIEPLRPNLKYDRHGIGMDSSLAEEFRKQVAEKQEAEEQEKESYAARISAEVSDKHVRTQVAAAQKICRELDIAADPQLESIFYEGAASNLNNLRVKDINILWRELVVAELEAKEEALLRKKMMERTVSAEEVATGSLDSTKPKETYEKLAADEDNEEEDDELEEFANLIPEDRLMRITNYMRETYYYCFWCGCRYEDGKDLDDNCPGVTEADHE</sequence>
<evidence type="ECO:0000313" key="3">
    <source>
        <dbReference type="EMBL" id="KAK7204254.1"/>
    </source>
</evidence>
<evidence type="ECO:0000259" key="2">
    <source>
        <dbReference type="PROSITE" id="PS50174"/>
    </source>
</evidence>